<dbReference type="Gene3D" id="3.40.50.150">
    <property type="entry name" value="Vaccinia Virus protein VP39"/>
    <property type="match status" value="1"/>
</dbReference>
<gene>
    <name evidence="3" type="ORF">Pa4123_88690</name>
</gene>
<evidence type="ECO:0000313" key="4">
    <source>
        <dbReference type="Proteomes" id="UP001144280"/>
    </source>
</evidence>
<organism evidence="3 4">
    <name type="scientific">Phytohabitans aurantiacus</name>
    <dbReference type="NCBI Taxonomy" id="3016789"/>
    <lineage>
        <taxon>Bacteria</taxon>
        <taxon>Bacillati</taxon>
        <taxon>Actinomycetota</taxon>
        <taxon>Actinomycetes</taxon>
        <taxon>Micromonosporales</taxon>
        <taxon>Micromonosporaceae</taxon>
    </lineage>
</organism>
<keyword evidence="4" id="KW-1185">Reference proteome</keyword>
<feature type="region of interest" description="Disordered" evidence="1">
    <location>
        <begin position="226"/>
        <end position="250"/>
    </location>
</feature>
<accession>A0ABQ5RDB4</accession>
<feature type="domain" description="HTH arsR-type" evidence="2">
    <location>
        <begin position="1"/>
        <end position="34"/>
    </location>
</feature>
<evidence type="ECO:0000256" key="1">
    <source>
        <dbReference type="SAM" id="MobiDB-lite"/>
    </source>
</evidence>
<dbReference type="Proteomes" id="UP001144280">
    <property type="component" value="Unassembled WGS sequence"/>
</dbReference>
<protein>
    <recommendedName>
        <fullName evidence="2">HTH arsR-type domain-containing protein</fullName>
    </recommendedName>
</protein>
<evidence type="ECO:0000259" key="2">
    <source>
        <dbReference type="PROSITE" id="PS50987"/>
    </source>
</evidence>
<sequence length="250" mass="26403">MTPRREGTFVYYLAADVHVRHLLDEALFQADHADRDLPDHASGDLSAHGSPVSEARPAQGPIADIGTGLGTRVAAQTVPTAELIAVEPSPILRSSLLARLANHDLQRRVTAQAADAAGMVLPDRLGAVLAINMGGHLAPDWRRALWAAQAGARGAAGGQPPATDGAGHRARDPFTCVPAGRRTCQGSGTARPAGPYRVVWTMRYRVLAEDGAVERELVVDYDWLPVQAPPPASTPRSASTASGQRRLQSA</sequence>
<dbReference type="InterPro" id="IPR029063">
    <property type="entry name" value="SAM-dependent_MTases_sf"/>
</dbReference>
<proteinExistence type="predicted"/>
<dbReference type="RefSeq" id="WP_281905921.1">
    <property type="nucleotide sequence ID" value="NZ_BSDI01000090.1"/>
</dbReference>
<reference evidence="3" key="1">
    <citation type="submission" date="2022-12" db="EMBL/GenBank/DDBJ databases">
        <title>New Phytohabitans aurantiacus sp. RD004123 nov., an actinomycete isolated from soil.</title>
        <authorList>
            <person name="Triningsih D.W."/>
            <person name="Harunari E."/>
            <person name="Igarashi Y."/>
        </authorList>
    </citation>
    <scope>NUCLEOTIDE SEQUENCE</scope>
    <source>
        <strain evidence="3">RD004123</strain>
    </source>
</reference>
<evidence type="ECO:0000313" key="3">
    <source>
        <dbReference type="EMBL" id="GLI03591.1"/>
    </source>
</evidence>
<feature type="region of interest" description="Disordered" evidence="1">
    <location>
        <begin position="38"/>
        <end position="64"/>
    </location>
</feature>
<name>A0ABQ5RDB4_9ACTN</name>
<comment type="caution">
    <text evidence="3">The sequence shown here is derived from an EMBL/GenBank/DDBJ whole genome shotgun (WGS) entry which is preliminary data.</text>
</comment>
<dbReference type="PROSITE" id="PS50987">
    <property type="entry name" value="HTH_ARSR_2"/>
    <property type="match status" value="1"/>
</dbReference>
<dbReference type="SUPFAM" id="SSF53335">
    <property type="entry name" value="S-adenosyl-L-methionine-dependent methyltransferases"/>
    <property type="match status" value="1"/>
</dbReference>
<dbReference type="EMBL" id="BSDI01000090">
    <property type="protein sequence ID" value="GLI03591.1"/>
    <property type="molecule type" value="Genomic_DNA"/>
</dbReference>
<dbReference type="InterPro" id="IPR001845">
    <property type="entry name" value="HTH_ArsR_DNA-bd_dom"/>
</dbReference>